<sequence length="126" mass="13907">MASNVGRGSSRINEKIWSEGEPEDVGLQESFKNVHGPVPKYCVEKAVNLDEGKSQVIDDDDSDADENLNILRNKIEDSGTGKSWQCVGLQGQPLLKDKTGGLSFQRFQENWRIGFGVGGWTVLLKL</sequence>
<gene>
    <name evidence="1" type="ORF">CK203_009177</name>
</gene>
<evidence type="ECO:0000313" key="2">
    <source>
        <dbReference type="Proteomes" id="UP000288805"/>
    </source>
</evidence>
<dbReference type="Proteomes" id="UP000288805">
    <property type="component" value="Unassembled WGS sequence"/>
</dbReference>
<evidence type="ECO:0000313" key="1">
    <source>
        <dbReference type="EMBL" id="RVX15510.1"/>
    </source>
</evidence>
<reference evidence="1 2" key="1">
    <citation type="journal article" date="2018" name="PLoS Genet.">
        <title>Population sequencing reveals clonal diversity and ancestral inbreeding in the grapevine cultivar Chardonnay.</title>
        <authorList>
            <person name="Roach M.J."/>
            <person name="Johnson D.L."/>
            <person name="Bohlmann J."/>
            <person name="van Vuuren H.J."/>
            <person name="Jones S.J."/>
            <person name="Pretorius I.S."/>
            <person name="Schmidt S.A."/>
            <person name="Borneman A.R."/>
        </authorList>
    </citation>
    <scope>NUCLEOTIDE SEQUENCE [LARGE SCALE GENOMIC DNA]</scope>
    <source>
        <strain evidence="2">cv. Chardonnay</strain>
        <tissue evidence="1">Leaf</tissue>
    </source>
</reference>
<dbReference type="AlphaFoldDB" id="A0A438K2T5"/>
<protein>
    <submittedName>
        <fullName evidence="1">Uncharacterized protein</fullName>
    </submittedName>
</protein>
<comment type="caution">
    <text evidence="1">The sequence shown here is derived from an EMBL/GenBank/DDBJ whole genome shotgun (WGS) entry which is preliminary data.</text>
</comment>
<proteinExistence type="predicted"/>
<accession>A0A438K2T5</accession>
<organism evidence="1 2">
    <name type="scientific">Vitis vinifera</name>
    <name type="common">Grape</name>
    <dbReference type="NCBI Taxonomy" id="29760"/>
    <lineage>
        <taxon>Eukaryota</taxon>
        <taxon>Viridiplantae</taxon>
        <taxon>Streptophyta</taxon>
        <taxon>Embryophyta</taxon>
        <taxon>Tracheophyta</taxon>
        <taxon>Spermatophyta</taxon>
        <taxon>Magnoliopsida</taxon>
        <taxon>eudicotyledons</taxon>
        <taxon>Gunneridae</taxon>
        <taxon>Pentapetalae</taxon>
        <taxon>rosids</taxon>
        <taxon>Vitales</taxon>
        <taxon>Vitaceae</taxon>
        <taxon>Viteae</taxon>
        <taxon>Vitis</taxon>
    </lineage>
</organism>
<name>A0A438K2T5_VITVI</name>
<dbReference type="EMBL" id="QGNW01000018">
    <property type="protein sequence ID" value="RVX15510.1"/>
    <property type="molecule type" value="Genomic_DNA"/>
</dbReference>